<dbReference type="InterPro" id="IPR006674">
    <property type="entry name" value="HD_domain"/>
</dbReference>
<dbReference type="NCBIfam" id="NF002205">
    <property type="entry name" value="PRK01096.1"/>
    <property type="match status" value="1"/>
</dbReference>
<dbReference type="InterPro" id="IPR027432">
    <property type="entry name" value="dGTP_triphosphohydrolase_C"/>
</dbReference>
<accession>A0ABN8EX57</accession>
<dbReference type="Pfam" id="PF13286">
    <property type="entry name" value="HD_assoc"/>
    <property type="match status" value="1"/>
</dbReference>
<reference evidence="3" key="1">
    <citation type="submission" date="2021-12" db="EMBL/GenBank/DDBJ databases">
        <authorList>
            <person name="Rodrigo-Torres L."/>
            <person name="Arahal R. D."/>
            <person name="Lucena T."/>
        </authorList>
    </citation>
    <scope>NUCLEOTIDE SEQUENCE</scope>
    <source>
        <strain evidence="3">CECT 8858</strain>
    </source>
</reference>
<keyword evidence="4" id="KW-1185">Reference proteome</keyword>
<dbReference type="InterPro" id="IPR026875">
    <property type="entry name" value="PHydrolase_assoc_dom"/>
</dbReference>
<protein>
    <submittedName>
        <fullName evidence="3">Deoxyguanosinetriphosphate triphosphohydrolase</fullName>
        <ecNumber evidence="3">3.1.5.1</ecNumber>
    </submittedName>
</protein>
<dbReference type="Gene3D" id="1.10.3210.10">
    <property type="entry name" value="Hypothetical protein af1432"/>
    <property type="match status" value="1"/>
</dbReference>
<dbReference type="EMBL" id="CAKLPY010000003">
    <property type="protein sequence ID" value="CAH0997286.1"/>
    <property type="molecule type" value="Genomic_DNA"/>
</dbReference>
<organism evidence="3 4">
    <name type="scientific">Emticicia aquatica</name>
    <dbReference type="NCBI Taxonomy" id="1681835"/>
    <lineage>
        <taxon>Bacteria</taxon>
        <taxon>Pseudomonadati</taxon>
        <taxon>Bacteroidota</taxon>
        <taxon>Cytophagia</taxon>
        <taxon>Cytophagales</taxon>
        <taxon>Leadbetterellaceae</taxon>
        <taxon>Emticicia</taxon>
    </lineage>
</organism>
<dbReference type="Pfam" id="PF01966">
    <property type="entry name" value="HD"/>
    <property type="match status" value="1"/>
</dbReference>
<dbReference type="CDD" id="cd00077">
    <property type="entry name" value="HDc"/>
    <property type="match status" value="1"/>
</dbReference>
<sequence>MSDYTYLTRFYKSKLMLKQIACFIEKVIQYLFLIINFESYLKIFTQSNLPTFIHCLSCDQISRLSKMNWQTLFSNKRLGAELRNAQEHFRTDYMRDYDRLIFSSQFRRLQNKTQVFPLPGAVFVHNRLTHSLEVASVGRSLGKAIGEKIVEKHHEELNQEAIEFYKFELSAVIMTACIAHDIGNPPFGHSGEEAIRTYFKELDGEKLAFLTENLTENQFNDFKYFEGNANAFRILTTIFNQSNLNLTYTTLASIIKYPADSTNGFKKKSFISAKKSGFFDAEIGFFKRIATELNINALNEEKTIFARHPFVFLVEAADDICYRIIDLEDAHRLNIISIQEARNLLEPFFENRAGKPTITEKVDNIEDDKQKLAFLRAMLINQLVSKCTDVFFQYESQLLDGTLNKPLIDLLDEKTTSLIAKIDEISVKKIYNDKSVIEIEIAGYHVIGGLLKEFISAVLQPNSSKSKKLLQLIPSQYPIKKDENVYQNIQSVVDFISGMTDLFAIDLYRKITGIQIPHL</sequence>
<dbReference type="InterPro" id="IPR006261">
    <property type="entry name" value="dGTPase"/>
</dbReference>
<dbReference type="PROSITE" id="PS51831">
    <property type="entry name" value="HD"/>
    <property type="match status" value="1"/>
</dbReference>
<keyword evidence="1 3" id="KW-0378">Hydrolase</keyword>
<evidence type="ECO:0000256" key="1">
    <source>
        <dbReference type="ARBA" id="ARBA00022801"/>
    </source>
</evidence>
<evidence type="ECO:0000313" key="3">
    <source>
        <dbReference type="EMBL" id="CAH0997286.1"/>
    </source>
</evidence>
<gene>
    <name evidence="3" type="primary">dgt</name>
    <name evidence="3" type="ORF">EMA8858_03417</name>
</gene>
<name>A0ABN8EX57_9BACT</name>
<comment type="caution">
    <text evidence="3">The sequence shown here is derived from an EMBL/GenBank/DDBJ whole genome shotgun (WGS) entry which is preliminary data.</text>
</comment>
<dbReference type="Proteomes" id="UP000837932">
    <property type="component" value="Unassembled WGS sequence"/>
</dbReference>
<dbReference type="PANTHER" id="PTHR11373">
    <property type="entry name" value="DEOXYNUCLEOSIDE TRIPHOSPHATE TRIPHOSPHOHYDROLASE"/>
    <property type="match status" value="1"/>
</dbReference>
<dbReference type="SMART" id="SM00471">
    <property type="entry name" value="HDc"/>
    <property type="match status" value="1"/>
</dbReference>
<dbReference type="InterPro" id="IPR003607">
    <property type="entry name" value="HD/PDEase_dom"/>
</dbReference>
<evidence type="ECO:0000313" key="4">
    <source>
        <dbReference type="Proteomes" id="UP000837932"/>
    </source>
</evidence>
<dbReference type="PANTHER" id="PTHR11373:SF32">
    <property type="entry name" value="DEOXYGUANOSINETRIPHOSPHATE TRIPHOSPHOHYDROLASE"/>
    <property type="match status" value="1"/>
</dbReference>
<feature type="domain" description="HD" evidence="2">
    <location>
        <begin position="127"/>
        <end position="264"/>
    </location>
</feature>
<dbReference type="InterPro" id="IPR050135">
    <property type="entry name" value="dGTPase-like"/>
</dbReference>
<dbReference type="SUPFAM" id="SSF109604">
    <property type="entry name" value="HD-domain/PDEase-like"/>
    <property type="match status" value="1"/>
</dbReference>
<evidence type="ECO:0000259" key="2">
    <source>
        <dbReference type="PROSITE" id="PS51831"/>
    </source>
</evidence>
<dbReference type="InterPro" id="IPR023293">
    <property type="entry name" value="dGTP_triP_hydro_central_sf"/>
</dbReference>
<dbReference type="NCBIfam" id="TIGR01353">
    <property type="entry name" value="dGTP_triPase"/>
    <property type="match status" value="1"/>
</dbReference>
<proteinExistence type="predicted"/>
<dbReference type="GO" id="GO:0008832">
    <property type="term" value="F:dGTPase activity"/>
    <property type="evidence" value="ECO:0007669"/>
    <property type="project" value="UniProtKB-EC"/>
</dbReference>
<dbReference type="Gene3D" id="1.10.3550.10">
    <property type="entry name" value="eoxyguanosinetriphosphate triphosphohydrolase domain-like"/>
    <property type="match status" value="1"/>
</dbReference>
<dbReference type="EC" id="3.1.5.1" evidence="3"/>
<dbReference type="Gene3D" id="1.10.3410.10">
    <property type="entry name" value="putative deoxyguanosinetriphosphate triphosphohydrolase like domain"/>
    <property type="match status" value="1"/>
</dbReference>